<evidence type="ECO:0000313" key="3">
    <source>
        <dbReference type="Proteomes" id="UP000643810"/>
    </source>
</evidence>
<feature type="region of interest" description="Disordered" evidence="1">
    <location>
        <begin position="30"/>
        <end position="49"/>
    </location>
</feature>
<proteinExistence type="predicted"/>
<gene>
    <name evidence="2" type="ORF">H8R94_00625</name>
</gene>
<evidence type="ECO:0000256" key="1">
    <source>
        <dbReference type="SAM" id="MobiDB-lite"/>
    </source>
</evidence>
<evidence type="ECO:0000313" key="2">
    <source>
        <dbReference type="EMBL" id="MBC5685126.1"/>
    </source>
</evidence>
<evidence type="ECO:0008006" key="4">
    <source>
        <dbReference type="Google" id="ProtNLM"/>
    </source>
</evidence>
<organism evidence="2 3">
    <name type="scientific">Roseburia lenta</name>
    <dbReference type="NCBI Taxonomy" id="2763061"/>
    <lineage>
        <taxon>Bacteria</taxon>
        <taxon>Bacillati</taxon>
        <taxon>Bacillota</taxon>
        <taxon>Clostridia</taxon>
        <taxon>Lachnospirales</taxon>
        <taxon>Lachnospiraceae</taxon>
        <taxon>Roseburia</taxon>
    </lineage>
</organism>
<sequence length="119" mass="13658">MKRTNSICIFLCIGLVALALIFFAIAKTSEKDQREAEEEDRMLLTENSSIPSASENQAKYMVLLENDTVVVYEIVDWKKYLTTDIAKERLPEDVVEDLRDGMDFSSEKDLFAFLENYSS</sequence>
<dbReference type="EMBL" id="JACOPG010000001">
    <property type="protein sequence ID" value="MBC5685126.1"/>
    <property type="molecule type" value="Genomic_DNA"/>
</dbReference>
<dbReference type="RefSeq" id="WP_118281231.1">
    <property type="nucleotide sequence ID" value="NZ_JACOPG010000001.1"/>
</dbReference>
<comment type="caution">
    <text evidence="2">The sequence shown here is derived from an EMBL/GenBank/DDBJ whole genome shotgun (WGS) entry which is preliminary data.</text>
</comment>
<reference evidence="2 3" key="1">
    <citation type="submission" date="2020-08" db="EMBL/GenBank/DDBJ databases">
        <title>Genome public.</title>
        <authorList>
            <person name="Liu C."/>
            <person name="Sun Q."/>
        </authorList>
    </citation>
    <scope>NUCLEOTIDE SEQUENCE [LARGE SCALE GENOMIC DNA]</scope>
    <source>
        <strain evidence="2 3">NSJ-9</strain>
    </source>
</reference>
<protein>
    <recommendedName>
        <fullName evidence="4">Bypass of forespore C C-terminal domain-containing protein</fullName>
    </recommendedName>
</protein>
<keyword evidence="3" id="KW-1185">Reference proteome</keyword>
<name>A0ABR7GEC8_9FIRM</name>
<accession>A0ABR7GEC8</accession>
<dbReference type="Proteomes" id="UP000643810">
    <property type="component" value="Unassembled WGS sequence"/>
</dbReference>